<proteinExistence type="inferred from homology"/>
<dbReference type="InterPro" id="IPR047657">
    <property type="entry name" value="PmbA"/>
</dbReference>
<dbReference type="RefSeq" id="WP_072429601.1">
    <property type="nucleotide sequence ID" value="NZ_FPKR01000013.1"/>
</dbReference>
<reference evidence="5 6" key="1">
    <citation type="submission" date="2016-11" db="EMBL/GenBank/DDBJ databases">
        <authorList>
            <person name="Jaros S."/>
            <person name="Januszkiewicz K."/>
            <person name="Wedrychowicz H."/>
        </authorList>
    </citation>
    <scope>NUCLEOTIDE SEQUENCE [LARGE SCALE GENOMIC DNA]</scope>
    <source>
        <strain evidence="5 6">DSM 18899</strain>
    </source>
</reference>
<evidence type="ECO:0000256" key="1">
    <source>
        <dbReference type="ARBA" id="ARBA00005836"/>
    </source>
</evidence>
<name>A0A1K2HPQ0_9NEIS</name>
<dbReference type="InterPro" id="IPR036059">
    <property type="entry name" value="TldD/PmbA_sf"/>
</dbReference>
<dbReference type="InterPro" id="IPR045569">
    <property type="entry name" value="Metalloprtase-TldD/E_C"/>
</dbReference>
<dbReference type="PANTHER" id="PTHR43421:SF1">
    <property type="entry name" value="METALLOPROTEASE PMBA"/>
    <property type="match status" value="1"/>
</dbReference>
<dbReference type="AlphaFoldDB" id="A0A1K2HPQ0"/>
<evidence type="ECO:0000313" key="5">
    <source>
        <dbReference type="EMBL" id="SFZ78661.1"/>
    </source>
</evidence>
<dbReference type="STRING" id="1121279.SAMN02745887_03108"/>
<evidence type="ECO:0000259" key="2">
    <source>
        <dbReference type="Pfam" id="PF01523"/>
    </source>
</evidence>
<dbReference type="Pfam" id="PF19289">
    <property type="entry name" value="PmbA_TldD_3rd"/>
    <property type="match status" value="1"/>
</dbReference>
<dbReference type="InterPro" id="IPR002510">
    <property type="entry name" value="Metalloprtase-TldD/E_N"/>
</dbReference>
<organism evidence="5 6">
    <name type="scientific">Chitinimonas taiwanensis DSM 18899</name>
    <dbReference type="NCBI Taxonomy" id="1121279"/>
    <lineage>
        <taxon>Bacteria</taxon>
        <taxon>Pseudomonadati</taxon>
        <taxon>Pseudomonadota</taxon>
        <taxon>Betaproteobacteria</taxon>
        <taxon>Neisseriales</taxon>
        <taxon>Chitinibacteraceae</taxon>
        <taxon>Chitinimonas</taxon>
    </lineage>
</organism>
<protein>
    <submittedName>
        <fullName evidence="5">PmbA protein</fullName>
    </submittedName>
</protein>
<dbReference type="GO" id="GO:0005829">
    <property type="term" value="C:cytosol"/>
    <property type="evidence" value="ECO:0007669"/>
    <property type="project" value="TreeGrafter"/>
</dbReference>
<dbReference type="InterPro" id="IPR045570">
    <property type="entry name" value="Metalloprtase-TldD/E_cen_dom"/>
</dbReference>
<dbReference type="Pfam" id="PF01523">
    <property type="entry name" value="PmbA_TldD_1st"/>
    <property type="match status" value="1"/>
</dbReference>
<dbReference type="GO" id="GO:0006508">
    <property type="term" value="P:proteolysis"/>
    <property type="evidence" value="ECO:0007669"/>
    <property type="project" value="InterPro"/>
</dbReference>
<accession>A0A1K2HPQ0</accession>
<dbReference type="SUPFAM" id="SSF111283">
    <property type="entry name" value="Putative modulator of DNA gyrase, PmbA/TldD"/>
    <property type="match status" value="1"/>
</dbReference>
<dbReference type="Pfam" id="PF19290">
    <property type="entry name" value="PmbA_TldD_2nd"/>
    <property type="match status" value="1"/>
</dbReference>
<dbReference type="EMBL" id="FPKR01000013">
    <property type="protein sequence ID" value="SFZ78661.1"/>
    <property type="molecule type" value="Genomic_DNA"/>
</dbReference>
<sequence>MSQAKESTLSFSQDQLTELVQQVLRHAKQAGATACDVDISEGVGQNVSVRLGEVETIEYNRDKGVGVTVYLGQRKGHASSSDFSPAALEQTVAAALAIARHTAEDSAAGLADPERLATEFPDLDLYHPWALSVEEAIELAQRCEAAARGVDARISNSEGATVSSHTGQSVYGNSHGFIGPGRSSRHSISCAVIAQEGEAMQRDYWYSSARAAGDLDAADAIGLKAGQRALARLGARRLKTGDYPVLFDPSMAAGLIGHLSSAISGGALYRKASFLLDSIGQPVFAPLVNIVEDPFLKRGMASSAFDAEGVACVRRELIKDGVLGGYLLGSYSARKLGLQSTGNAGGSHNLLVAPTAGGFTDMLARLGTGLLVTELLGQGVNGITGDYSRGAAGFWVENGEIAYPVEEITIAGNLKQMYQQIVAIGSDIETRGSKRVGSILLERMTVAGE</sequence>
<feature type="domain" description="Metalloprotease TldD/E central" evidence="4">
    <location>
        <begin position="126"/>
        <end position="233"/>
    </location>
</feature>
<feature type="domain" description="Metalloprotease TldD/E N-terminal" evidence="2">
    <location>
        <begin position="35"/>
        <end position="99"/>
    </location>
</feature>
<feature type="domain" description="Metalloprotease TldD/E C-terminal" evidence="3">
    <location>
        <begin position="240"/>
        <end position="448"/>
    </location>
</feature>
<dbReference type="GO" id="GO:0008237">
    <property type="term" value="F:metallopeptidase activity"/>
    <property type="evidence" value="ECO:0007669"/>
    <property type="project" value="InterPro"/>
</dbReference>
<dbReference type="NCBIfam" id="NF008268">
    <property type="entry name" value="PRK11040.1"/>
    <property type="match status" value="1"/>
</dbReference>
<gene>
    <name evidence="5" type="ORF">SAMN02745887_03108</name>
</gene>
<dbReference type="OrthoDB" id="9803618at2"/>
<dbReference type="PANTHER" id="PTHR43421">
    <property type="entry name" value="METALLOPROTEASE PMBA"/>
    <property type="match status" value="1"/>
</dbReference>
<dbReference type="Gene3D" id="3.30.2290.10">
    <property type="entry name" value="PmbA/TldD superfamily"/>
    <property type="match status" value="1"/>
</dbReference>
<keyword evidence="6" id="KW-1185">Reference proteome</keyword>
<evidence type="ECO:0000313" key="6">
    <source>
        <dbReference type="Proteomes" id="UP000186513"/>
    </source>
</evidence>
<evidence type="ECO:0000259" key="4">
    <source>
        <dbReference type="Pfam" id="PF19290"/>
    </source>
</evidence>
<comment type="similarity">
    <text evidence="1">Belongs to the peptidase U62 family.</text>
</comment>
<evidence type="ECO:0000259" key="3">
    <source>
        <dbReference type="Pfam" id="PF19289"/>
    </source>
</evidence>
<dbReference type="Proteomes" id="UP000186513">
    <property type="component" value="Unassembled WGS sequence"/>
</dbReference>
<dbReference type="InterPro" id="IPR035068">
    <property type="entry name" value="TldD/PmbA_N"/>
</dbReference>